<name>A0A3A1YKC6_9GAMM</name>
<dbReference type="InterPro" id="IPR027417">
    <property type="entry name" value="P-loop_NTPase"/>
</dbReference>
<dbReference type="InterPro" id="IPR020590">
    <property type="entry name" value="Guanylate_kinase_CS"/>
</dbReference>
<organism evidence="11 12">
    <name type="scientific">Psittacicella hinzii</name>
    <dbReference type="NCBI Taxonomy" id="2028575"/>
    <lineage>
        <taxon>Bacteria</taxon>
        <taxon>Pseudomonadati</taxon>
        <taxon>Pseudomonadota</taxon>
        <taxon>Gammaproteobacteria</taxon>
        <taxon>Pasteurellales</taxon>
        <taxon>Psittacicellaceae</taxon>
        <taxon>Psittacicella</taxon>
    </lineage>
</organism>
<comment type="similarity">
    <text evidence="1 9">Belongs to the guanylate kinase family.</text>
</comment>
<evidence type="ECO:0000256" key="6">
    <source>
        <dbReference type="ARBA" id="ARBA00022777"/>
    </source>
</evidence>
<evidence type="ECO:0000313" key="12">
    <source>
        <dbReference type="Proteomes" id="UP000265916"/>
    </source>
</evidence>
<comment type="catalytic activity">
    <reaction evidence="9">
        <text>GMP + ATP = GDP + ADP</text>
        <dbReference type="Rhea" id="RHEA:20780"/>
        <dbReference type="ChEBI" id="CHEBI:30616"/>
        <dbReference type="ChEBI" id="CHEBI:58115"/>
        <dbReference type="ChEBI" id="CHEBI:58189"/>
        <dbReference type="ChEBI" id="CHEBI:456216"/>
        <dbReference type="EC" id="2.7.4.8"/>
    </reaction>
</comment>
<dbReference type="AlphaFoldDB" id="A0A3A1YKC6"/>
<evidence type="ECO:0000256" key="5">
    <source>
        <dbReference type="ARBA" id="ARBA00022741"/>
    </source>
</evidence>
<sequence>MPKPSKKGHLFIISAPSGTGKSTLIQKLLSSDKSGKYYLSVSHTTRPVRPGEVDGVHYFFTDVDNFLRLIESNEFLEYAEVFGNYYGTSKRIIKEKLEQGINIILDIDWQGARNVRKEFPEAISIFILPPSIEELKQRLLNRQTDSLDVIERRMAKAESEMSHRDEYNYQILNDNLERAFDEFVALLEKHN</sequence>
<dbReference type="GO" id="GO:0005524">
    <property type="term" value="F:ATP binding"/>
    <property type="evidence" value="ECO:0007669"/>
    <property type="project" value="UniProtKB-UniRule"/>
</dbReference>
<dbReference type="CDD" id="cd00071">
    <property type="entry name" value="GMPK"/>
    <property type="match status" value="1"/>
</dbReference>
<evidence type="ECO:0000256" key="7">
    <source>
        <dbReference type="ARBA" id="ARBA00022840"/>
    </source>
</evidence>
<keyword evidence="4 9" id="KW-0808">Transferase</keyword>
<dbReference type="EMBL" id="NRJG01000105">
    <property type="protein sequence ID" value="RIY36487.1"/>
    <property type="molecule type" value="Genomic_DNA"/>
</dbReference>
<dbReference type="InterPro" id="IPR008145">
    <property type="entry name" value="GK/Ca_channel_bsu"/>
</dbReference>
<comment type="subcellular location">
    <subcellularLocation>
        <location evidence="9">Cytoplasm</location>
    </subcellularLocation>
</comment>
<keyword evidence="6 9" id="KW-0418">Kinase</keyword>
<keyword evidence="7 9" id="KW-0067">ATP-binding</keyword>
<keyword evidence="5 9" id="KW-0547">Nucleotide-binding</keyword>
<dbReference type="FunFam" id="3.30.63.10:FF:000002">
    <property type="entry name" value="Guanylate kinase 1"/>
    <property type="match status" value="1"/>
</dbReference>
<protein>
    <recommendedName>
        <fullName evidence="3 9">Guanylate kinase</fullName>
        <ecNumber evidence="2 9">2.7.4.8</ecNumber>
    </recommendedName>
    <alternativeName>
        <fullName evidence="8 9">GMP kinase</fullName>
    </alternativeName>
</protein>
<dbReference type="InterPro" id="IPR008144">
    <property type="entry name" value="Guanylate_kin-like_dom"/>
</dbReference>
<dbReference type="Gene3D" id="3.40.50.300">
    <property type="entry name" value="P-loop containing nucleotide triphosphate hydrolases"/>
    <property type="match status" value="1"/>
</dbReference>
<dbReference type="HAMAP" id="MF_00328">
    <property type="entry name" value="Guanylate_kinase"/>
    <property type="match status" value="1"/>
</dbReference>
<evidence type="ECO:0000256" key="1">
    <source>
        <dbReference type="ARBA" id="ARBA00005790"/>
    </source>
</evidence>
<dbReference type="PROSITE" id="PS50052">
    <property type="entry name" value="GUANYLATE_KINASE_2"/>
    <property type="match status" value="1"/>
</dbReference>
<comment type="function">
    <text evidence="9">Essential for recycling GMP and indirectly, cGMP.</text>
</comment>
<evidence type="ECO:0000256" key="9">
    <source>
        <dbReference type="HAMAP-Rule" id="MF_00328"/>
    </source>
</evidence>
<reference evidence="11 12" key="1">
    <citation type="submission" date="2017-08" db="EMBL/GenBank/DDBJ databases">
        <title>Reclassification of Bisgaard taxon 37 and 44.</title>
        <authorList>
            <person name="Christensen H."/>
        </authorList>
    </citation>
    <scope>NUCLEOTIDE SEQUENCE [LARGE SCALE GENOMIC DNA]</scope>
    <source>
        <strain evidence="11 12">111</strain>
    </source>
</reference>
<comment type="caution">
    <text evidence="11">The sequence shown here is derived from an EMBL/GenBank/DDBJ whole genome shotgun (WGS) entry which is preliminary data.</text>
</comment>
<dbReference type="SMART" id="SM00072">
    <property type="entry name" value="GuKc"/>
    <property type="match status" value="1"/>
</dbReference>
<dbReference type="InterPro" id="IPR017665">
    <property type="entry name" value="Guanylate_kinase"/>
</dbReference>
<evidence type="ECO:0000256" key="8">
    <source>
        <dbReference type="ARBA" id="ARBA00030128"/>
    </source>
</evidence>
<dbReference type="RefSeq" id="WP_119531917.1">
    <property type="nucleotide sequence ID" value="NZ_JBHSSP010000020.1"/>
</dbReference>
<keyword evidence="9" id="KW-0963">Cytoplasm</keyword>
<dbReference type="SUPFAM" id="SSF52540">
    <property type="entry name" value="P-loop containing nucleoside triphosphate hydrolases"/>
    <property type="match status" value="1"/>
</dbReference>
<dbReference type="Proteomes" id="UP000265916">
    <property type="component" value="Unassembled WGS sequence"/>
</dbReference>
<dbReference type="Pfam" id="PF00625">
    <property type="entry name" value="Guanylate_kin"/>
    <property type="match status" value="1"/>
</dbReference>
<feature type="binding site" evidence="9">
    <location>
        <begin position="15"/>
        <end position="22"/>
    </location>
    <ligand>
        <name>ATP</name>
        <dbReference type="ChEBI" id="CHEBI:30616"/>
    </ligand>
</feature>
<keyword evidence="12" id="KW-1185">Reference proteome</keyword>
<dbReference type="EC" id="2.7.4.8" evidence="2 9"/>
<dbReference type="GO" id="GO:0005829">
    <property type="term" value="C:cytosol"/>
    <property type="evidence" value="ECO:0007669"/>
    <property type="project" value="TreeGrafter"/>
</dbReference>
<dbReference type="GO" id="GO:0004385">
    <property type="term" value="F:GMP kinase activity"/>
    <property type="evidence" value="ECO:0007669"/>
    <property type="project" value="UniProtKB-UniRule"/>
</dbReference>
<evidence type="ECO:0000256" key="4">
    <source>
        <dbReference type="ARBA" id="ARBA00022679"/>
    </source>
</evidence>
<dbReference type="PANTHER" id="PTHR23117">
    <property type="entry name" value="GUANYLATE KINASE-RELATED"/>
    <property type="match status" value="1"/>
</dbReference>
<gene>
    <name evidence="9" type="primary">gmk</name>
    <name evidence="11" type="ORF">CKF58_05855</name>
</gene>
<proteinExistence type="inferred from homology"/>
<dbReference type="NCBIfam" id="TIGR03263">
    <property type="entry name" value="guanyl_kin"/>
    <property type="match status" value="1"/>
</dbReference>
<evidence type="ECO:0000256" key="3">
    <source>
        <dbReference type="ARBA" id="ARBA00016296"/>
    </source>
</evidence>
<dbReference type="OrthoDB" id="9808150at2"/>
<evidence type="ECO:0000259" key="10">
    <source>
        <dbReference type="PROSITE" id="PS50052"/>
    </source>
</evidence>
<feature type="domain" description="Guanylate kinase-like" evidence="10">
    <location>
        <begin position="8"/>
        <end position="188"/>
    </location>
</feature>
<evidence type="ECO:0000313" key="11">
    <source>
        <dbReference type="EMBL" id="RIY36487.1"/>
    </source>
</evidence>
<accession>A0A3A1YKC6</accession>
<dbReference type="PANTHER" id="PTHR23117:SF13">
    <property type="entry name" value="GUANYLATE KINASE"/>
    <property type="match status" value="1"/>
</dbReference>
<evidence type="ECO:0000256" key="2">
    <source>
        <dbReference type="ARBA" id="ARBA00012961"/>
    </source>
</evidence>
<dbReference type="Gene3D" id="3.30.63.10">
    <property type="entry name" value="Guanylate Kinase phosphate binding domain"/>
    <property type="match status" value="1"/>
</dbReference>
<dbReference type="PROSITE" id="PS00856">
    <property type="entry name" value="GUANYLATE_KINASE_1"/>
    <property type="match status" value="1"/>
</dbReference>